<evidence type="ECO:0000313" key="5">
    <source>
        <dbReference type="EMBL" id="RLQ88489.1"/>
    </source>
</evidence>
<evidence type="ECO:0000259" key="4">
    <source>
        <dbReference type="Pfam" id="PF01471"/>
    </source>
</evidence>
<sequence length="518" mass="55691">MKFRPCISSPWRYRNRSVNDGIEPFCRNARSSLTRLEVRRGKMQFEAGSLTGKMMAGAALVAAVTAVSPAYAGYYDTLPEEARRNIQDYLVWTGHYDAPIDGSIGPQTVAAIRAWQEDNGYGSDGVLAVGEAEAMGEAARSAYKTAQFTIGTDGDAGLTYGLPYSLVSVVGENEWNGLNFADPEKTLRISSFRIADMSTEKVETFSEHVFEDVPGFETSAVRFENGVLTIRGGDSTEILRMDAKLFGDQLRGIFVWMDRDLVGQNGHLLAAMTNSLDLAPVETPSLFASSPSNEDGMRAISLPNAPSDGEFPNGSGTGFVVDTNGSILTNAHVVAGCGRVEVTGLGEAQVMLEDDSLDLALLKVNGARELKAATLSSDEPMLGEDVFAFGYPLPQALGSELGFSRGSVSSMVGLRSEPTQFRMTASVQPGNSGGPLVDEEGRVIGMVTAKLDAMAVANATGDIPQSMNFAIRSSVLRDWLKAQNITFEATDRHDEYKRASAVAKDAADYTHQVVCYEE</sequence>
<keyword evidence="3" id="KW-0378">Hydrolase</keyword>
<dbReference type="Gene3D" id="2.40.10.10">
    <property type="entry name" value="Trypsin-like serine proteases"/>
    <property type="match status" value="2"/>
</dbReference>
<organism evidence="5 6">
    <name type="scientific">Notoacmeibacter ruber</name>
    <dbReference type="NCBI Taxonomy" id="2670375"/>
    <lineage>
        <taxon>Bacteria</taxon>
        <taxon>Pseudomonadati</taxon>
        <taxon>Pseudomonadota</taxon>
        <taxon>Alphaproteobacteria</taxon>
        <taxon>Hyphomicrobiales</taxon>
        <taxon>Notoacmeibacteraceae</taxon>
        <taxon>Notoacmeibacter</taxon>
    </lineage>
</organism>
<dbReference type="AlphaFoldDB" id="A0A3L7JDU6"/>
<protein>
    <recommendedName>
        <fullName evidence="4">Peptidoglycan binding-like domain-containing protein</fullName>
    </recommendedName>
</protein>
<dbReference type="InterPro" id="IPR002477">
    <property type="entry name" value="Peptidoglycan-bd-like"/>
</dbReference>
<dbReference type="Pfam" id="PF13365">
    <property type="entry name" value="Trypsin_2"/>
    <property type="match status" value="1"/>
</dbReference>
<name>A0A3L7JDU6_9HYPH</name>
<dbReference type="SUPFAM" id="SSF50494">
    <property type="entry name" value="Trypsin-like serine proteases"/>
    <property type="match status" value="1"/>
</dbReference>
<dbReference type="InterPro" id="IPR009003">
    <property type="entry name" value="Peptidase_S1_PA"/>
</dbReference>
<accession>A0A3L7JDU6</accession>
<comment type="caution">
    <text evidence="5">The sequence shown here is derived from an EMBL/GenBank/DDBJ whole genome shotgun (WGS) entry which is preliminary data.</text>
</comment>
<dbReference type="PANTHER" id="PTHR43343">
    <property type="entry name" value="PEPTIDASE S12"/>
    <property type="match status" value="1"/>
</dbReference>
<dbReference type="PANTHER" id="PTHR43343:SF3">
    <property type="entry name" value="PROTEASE DO-LIKE 8, CHLOROPLASTIC"/>
    <property type="match status" value="1"/>
</dbReference>
<dbReference type="Gene3D" id="1.10.101.10">
    <property type="entry name" value="PGBD-like superfamily/PGBD"/>
    <property type="match status" value="1"/>
</dbReference>
<dbReference type="InterPro" id="IPR036366">
    <property type="entry name" value="PGBDSf"/>
</dbReference>
<evidence type="ECO:0000256" key="2">
    <source>
        <dbReference type="ARBA" id="ARBA00022670"/>
    </source>
</evidence>
<dbReference type="InterPro" id="IPR001940">
    <property type="entry name" value="Peptidase_S1C"/>
</dbReference>
<gene>
    <name evidence="5" type="ORF">D8780_09995</name>
</gene>
<comment type="similarity">
    <text evidence="1">Belongs to the peptidase S1C family.</text>
</comment>
<dbReference type="Pfam" id="PF01471">
    <property type="entry name" value="PG_binding_1"/>
    <property type="match status" value="1"/>
</dbReference>
<proteinExistence type="inferred from homology"/>
<dbReference type="InterPro" id="IPR051201">
    <property type="entry name" value="Chloro_Bact_Ser_Proteases"/>
</dbReference>
<keyword evidence="2" id="KW-0645">Protease</keyword>
<dbReference type="GO" id="GO:0004252">
    <property type="term" value="F:serine-type endopeptidase activity"/>
    <property type="evidence" value="ECO:0007669"/>
    <property type="project" value="InterPro"/>
</dbReference>
<evidence type="ECO:0000256" key="1">
    <source>
        <dbReference type="ARBA" id="ARBA00010541"/>
    </source>
</evidence>
<dbReference type="EMBL" id="RCWN01000001">
    <property type="protein sequence ID" value="RLQ88489.1"/>
    <property type="molecule type" value="Genomic_DNA"/>
</dbReference>
<keyword evidence="6" id="KW-1185">Reference proteome</keyword>
<reference evidence="5 6" key="1">
    <citation type="submission" date="2018-10" db="EMBL/GenBank/DDBJ databases">
        <title>Notoacmeibacter sp. M2BS9Y-3-1, whole genome shotgun sequence.</title>
        <authorList>
            <person name="Tuo L."/>
        </authorList>
    </citation>
    <scope>NUCLEOTIDE SEQUENCE [LARGE SCALE GENOMIC DNA]</scope>
    <source>
        <strain evidence="5 6">M2BS9Y-3-1</strain>
    </source>
</reference>
<dbReference type="PRINTS" id="PR00834">
    <property type="entry name" value="PROTEASES2C"/>
</dbReference>
<feature type="domain" description="Peptidoglycan binding-like" evidence="4">
    <location>
        <begin position="81"/>
        <end position="127"/>
    </location>
</feature>
<dbReference type="Proteomes" id="UP000281094">
    <property type="component" value="Unassembled WGS sequence"/>
</dbReference>
<dbReference type="InterPro" id="IPR043504">
    <property type="entry name" value="Peptidase_S1_PA_chymotrypsin"/>
</dbReference>
<evidence type="ECO:0000256" key="3">
    <source>
        <dbReference type="ARBA" id="ARBA00022801"/>
    </source>
</evidence>
<dbReference type="SUPFAM" id="SSF47090">
    <property type="entry name" value="PGBD-like"/>
    <property type="match status" value="1"/>
</dbReference>
<dbReference type="GO" id="GO:0006508">
    <property type="term" value="P:proteolysis"/>
    <property type="evidence" value="ECO:0007669"/>
    <property type="project" value="UniProtKB-KW"/>
</dbReference>
<dbReference type="InterPro" id="IPR036365">
    <property type="entry name" value="PGBD-like_sf"/>
</dbReference>
<evidence type="ECO:0000313" key="6">
    <source>
        <dbReference type="Proteomes" id="UP000281094"/>
    </source>
</evidence>